<accession>I4Z2M4</accession>
<reference evidence="1 2" key="1">
    <citation type="submission" date="2012-02" db="EMBL/GenBank/DDBJ databases">
        <title>Improved High-Quality Draft sequence of Microvirga sp. WSM3557.</title>
        <authorList>
            <consortium name="US DOE Joint Genome Institute"/>
            <person name="Lucas S."/>
            <person name="Han J."/>
            <person name="Lapidus A."/>
            <person name="Cheng J.-F."/>
            <person name="Goodwin L."/>
            <person name="Pitluck S."/>
            <person name="Peters L."/>
            <person name="Zhang X."/>
            <person name="Detter J.C."/>
            <person name="Han C."/>
            <person name="Tapia R."/>
            <person name="Land M."/>
            <person name="Hauser L."/>
            <person name="Kyrpides N."/>
            <person name="Ivanova N."/>
            <person name="Pagani I."/>
            <person name="Brau L."/>
            <person name="Yates R."/>
            <person name="O'Hara G."/>
            <person name="Rui T."/>
            <person name="Howieson J."/>
            <person name="Reeve W."/>
            <person name="Woyke T."/>
        </authorList>
    </citation>
    <scope>NUCLEOTIDE SEQUENCE [LARGE SCALE GENOMIC DNA]</scope>
    <source>
        <strain evidence="1 2">WSM3557</strain>
    </source>
</reference>
<organism evidence="1 2">
    <name type="scientific">Microvirga lotononidis</name>
    <dbReference type="NCBI Taxonomy" id="864069"/>
    <lineage>
        <taxon>Bacteria</taxon>
        <taxon>Pseudomonadati</taxon>
        <taxon>Pseudomonadota</taxon>
        <taxon>Alphaproteobacteria</taxon>
        <taxon>Hyphomicrobiales</taxon>
        <taxon>Methylobacteriaceae</taxon>
        <taxon>Microvirga</taxon>
    </lineage>
</organism>
<protein>
    <submittedName>
        <fullName evidence="1">Uncharacterized protein</fullName>
    </submittedName>
</protein>
<gene>
    <name evidence="1" type="ORF">MicloDRAFT_00007150</name>
</gene>
<name>I4Z2M4_9HYPH</name>
<proteinExistence type="predicted"/>
<dbReference type="AlphaFoldDB" id="I4Z2M4"/>
<dbReference type="PATRIC" id="fig|864069.3.peg.792"/>
<sequence>MKGSGSQPLATDGLVRRLKGVVGKFPKPPLRKGGSGPKDFRDLAPIARINSKEIRNEYLSHYLSG</sequence>
<keyword evidence="2" id="KW-1185">Reference proteome</keyword>
<evidence type="ECO:0000313" key="2">
    <source>
        <dbReference type="Proteomes" id="UP000003947"/>
    </source>
</evidence>
<dbReference type="HOGENOM" id="CLU_2844971_0_0_5"/>
<dbReference type="Proteomes" id="UP000003947">
    <property type="component" value="Unassembled WGS sequence"/>
</dbReference>
<evidence type="ECO:0000313" key="1">
    <source>
        <dbReference type="EMBL" id="EIM30466.1"/>
    </source>
</evidence>
<dbReference type="STRING" id="864069.MicloDRAFT_00007150"/>
<dbReference type="EMBL" id="JH660637">
    <property type="protein sequence ID" value="EIM30466.1"/>
    <property type="molecule type" value="Genomic_DNA"/>
</dbReference>